<comment type="caution">
    <text evidence="1">The sequence shown here is derived from an EMBL/GenBank/DDBJ whole genome shotgun (WGS) entry which is preliminary data.</text>
</comment>
<protein>
    <submittedName>
        <fullName evidence="1">Squamosa promoter-binding protein 1</fullName>
    </submittedName>
</protein>
<evidence type="ECO:0000313" key="1">
    <source>
        <dbReference type="EMBL" id="KAI8000496.1"/>
    </source>
</evidence>
<dbReference type="Proteomes" id="UP001060215">
    <property type="component" value="Chromosome 8"/>
</dbReference>
<accession>A0ACC0GH63</accession>
<name>A0ACC0GH63_9ERIC</name>
<dbReference type="EMBL" id="CM045765">
    <property type="protein sequence ID" value="KAI8000496.1"/>
    <property type="molecule type" value="Genomic_DNA"/>
</dbReference>
<proteinExistence type="predicted"/>
<organism evidence="1 2">
    <name type="scientific">Camellia lanceoleosa</name>
    <dbReference type="NCBI Taxonomy" id="1840588"/>
    <lineage>
        <taxon>Eukaryota</taxon>
        <taxon>Viridiplantae</taxon>
        <taxon>Streptophyta</taxon>
        <taxon>Embryophyta</taxon>
        <taxon>Tracheophyta</taxon>
        <taxon>Spermatophyta</taxon>
        <taxon>Magnoliopsida</taxon>
        <taxon>eudicotyledons</taxon>
        <taxon>Gunneridae</taxon>
        <taxon>Pentapetalae</taxon>
        <taxon>asterids</taxon>
        <taxon>Ericales</taxon>
        <taxon>Theaceae</taxon>
        <taxon>Camellia</taxon>
    </lineage>
</organism>
<gene>
    <name evidence="1" type="ORF">LOK49_LG09G00719</name>
</gene>
<sequence length="221" mass="25122">MLKTHSWKLRNNTNRNNGASVDSSLRTQLQLQLRSAKLEERRGEESVEDKTKDDVVERKMKMLLPDSGSVSVSNATGKAGGEKSVKDKMKEEVEEEEEEEEDEDEDDVGLGSGEDDMKKKGYNKKGSSRGGSTLPSCQVDNCTTDMTYARPYHRRHKVCEFHAKLAVVVVAGLRQRFCQQCSRFHELSEFDETKRSCRRRLIGHNERRRKSSHDTHGEGSS</sequence>
<evidence type="ECO:0000313" key="2">
    <source>
        <dbReference type="Proteomes" id="UP001060215"/>
    </source>
</evidence>
<keyword evidence="2" id="KW-1185">Reference proteome</keyword>
<reference evidence="1 2" key="1">
    <citation type="journal article" date="2022" name="Plant J.">
        <title>Chromosome-level genome of Camellia lanceoleosa provides a valuable resource for understanding genome evolution and self-incompatibility.</title>
        <authorList>
            <person name="Gong W."/>
            <person name="Xiao S."/>
            <person name="Wang L."/>
            <person name="Liao Z."/>
            <person name="Chang Y."/>
            <person name="Mo W."/>
            <person name="Hu G."/>
            <person name="Li W."/>
            <person name="Zhao G."/>
            <person name="Zhu H."/>
            <person name="Hu X."/>
            <person name="Ji K."/>
            <person name="Xiang X."/>
            <person name="Song Q."/>
            <person name="Yuan D."/>
            <person name="Jin S."/>
            <person name="Zhang L."/>
        </authorList>
    </citation>
    <scope>NUCLEOTIDE SEQUENCE [LARGE SCALE GENOMIC DNA]</scope>
    <source>
        <strain evidence="1">SQ_2022a</strain>
    </source>
</reference>